<dbReference type="RefSeq" id="WP_191005344.1">
    <property type="nucleotide sequence ID" value="NZ_JACXAD010000011.1"/>
</dbReference>
<organism evidence="2 3">
    <name type="scientific">Hymenobacter montanus</name>
    <dbReference type="NCBI Taxonomy" id="2771359"/>
    <lineage>
        <taxon>Bacteria</taxon>
        <taxon>Pseudomonadati</taxon>
        <taxon>Bacteroidota</taxon>
        <taxon>Cytophagia</taxon>
        <taxon>Cytophagales</taxon>
        <taxon>Hymenobacteraceae</taxon>
        <taxon>Hymenobacter</taxon>
    </lineage>
</organism>
<keyword evidence="1" id="KW-1277">Toxin-antitoxin system</keyword>
<evidence type="ECO:0000313" key="2">
    <source>
        <dbReference type="EMBL" id="MBD2768534.1"/>
    </source>
</evidence>
<protein>
    <submittedName>
        <fullName evidence="2">Type II toxin-antitoxin system RelE/ParE family toxin</fullName>
    </submittedName>
</protein>
<dbReference type="AlphaFoldDB" id="A0A927GJV4"/>
<dbReference type="EMBL" id="JACXAD010000011">
    <property type="protein sequence ID" value="MBD2768534.1"/>
    <property type="molecule type" value="Genomic_DNA"/>
</dbReference>
<evidence type="ECO:0000256" key="1">
    <source>
        <dbReference type="ARBA" id="ARBA00022649"/>
    </source>
</evidence>
<sequence length="98" mass="11579">MAIIWSPRANANYRKQVQWLEENRDARTVLRYLREIATAIDRISSPDAVQYQAVADHPNTYCYRLNKFTALYYRISGENVEIITFFDTRQHPDSLKLP</sequence>
<proteinExistence type="predicted"/>
<name>A0A927GJV4_9BACT</name>
<dbReference type="Gene3D" id="3.30.2310.20">
    <property type="entry name" value="RelE-like"/>
    <property type="match status" value="1"/>
</dbReference>
<dbReference type="InterPro" id="IPR007712">
    <property type="entry name" value="RelE/ParE_toxin"/>
</dbReference>
<gene>
    <name evidence="2" type="ORF">IC235_11605</name>
</gene>
<dbReference type="InterPro" id="IPR035093">
    <property type="entry name" value="RelE/ParE_toxin_dom_sf"/>
</dbReference>
<dbReference type="Proteomes" id="UP000612233">
    <property type="component" value="Unassembled WGS sequence"/>
</dbReference>
<keyword evidence="3" id="KW-1185">Reference proteome</keyword>
<evidence type="ECO:0000313" key="3">
    <source>
        <dbReference type="Proteomes" id="UP000612233"/>
    </source>
</evidence>
<dbReference type="Pfam" id="PF05016">
    <property type="entry name" value="ParE_toxin"/>
    <property type="match status" value="1"/>
</dbReference>
<accession>A0A927GJV4</accession>
<reference evidence="2" key="1">
    <citation type="submission" date="2020-09" db="EMBL/GenBank/DDBJ databases">
        <authorList>
            <person name="Kim M.K."/>
        </authorList>
    </citation>
    <scope>NUCLEOTIDE SEQUENCE</scope>
    <source>
        <strain evidence="2">BT664</strain>
    </source>
</reference>
<comment type="caution">
    <text evidence="2">The sequence shown here is derived from an EMBL/GenBank/DDBJ whole genome shotgun (WGS) entry which is preliminary data.</text>
</comment>